<keyword evidence="3" id="KW-1185">Reference proteome</keyword>
<evidence type="ECO:0000313" key="2">
    <source>
        <dbReference type="EMBL" id="RKO99556.1"/>
    </source>
</evidence>
<feature type="compositionally biased region" description="Low complexity" evidence="1">
    <location>
        <begin position="521"/>
        <end position="531"/>
    </location>
</feature>
<feature type="region of interest" description="Disordered" evidence="1">
    <location>
        <begin position="701"/>
        <end position="730"/>
    </location>
</feature>
<dbReference type="Proteomes" id="UP000274922">
    <property type="component" value="Unassembled WGS sequence"/>
</dbReference>
<protein>
    <submittedName>
        <fullName evidence="2">Uncharacterized protein</fullName>
    </submittedName>
</protein>
<feature type="region of interest" description="Disordered" evidence="1">
    <location>
        <begin position="115"/>
        <end position="189"/>
    </location>
</feature>
<feature type="compositionally biased region" description="Basic residues" evidence="1">
    <location>
        <begin position="711"/>
        <end position="723"/>
    </location>
</feature>
<dbReference type="EMBL" id="ML014276">
    <property type="protein sequence ID" value="RKO99556.1"/>
    <property type="molecule type" value="Genomic_DNA"/>
</dbReference>
<feature type="region of interest" description="Disordered" evidence="1">
    <location>
        <begin position="204"/>
        <end position="233"/>
    </location>
</feature>
<feature type="compositionally biased region" description="Basic and acidic residues" evidence="1">
    <location>
        <begin position="47"/>
        <end position="61"/>
    </location>
</feature>
<organism evidence="2 3">
    <name type="scientific">Caulochytrium protostelioides</name>
    <dbReference type="NCBI Taxonomy" id="1555241"/>
    <lineage>
        <taxon>Eukaryota</taxon>
        <taxon>Fungi</taxon>
        <taxon>Fungi incertae sedis</taxon>
        <taxon>Chytridiomycota</taxon>
        <taxon>Chytridiomycota incertae sedis</taxon>
        <taxon>Chytridiomycetes</taxon>
        <taxon>Caulochytriales</taxon>
        <taxon>Caulochytriaceae</taxon>
        <taxon>Caulochytrium</taxon>
    </lineage>
</organism>
<feature type="compositionally biased region" description="Low complexity" evidence="1">
    <location>
        <begin position="550"/>
        <end position="578"/>
    </location>
</feature>
<dbReference type="AlphaFoldDB" id="A0A4P9X3F5"/>
<feature type="region of interest" description="Disordered" evidence="1">
    <location>
        <begin position="743"/>
        <end position="816"/>
    </location>
</feature>
<accession>A0A4P9X3F5</accession>
<name>A0A4P9X3F5_9FUNG</name>
<feature type="compositionally biased region" description="Polar residues" evidence="1">
    <location>
        <begin position="1"/>
        <end position="10"/>
    </location>
</feature>
<evidence type="ECO:0000313" key="3">
    <source>
        <dbReference type="Proteomes" id="UP000274922"/>
    </source>
</evidence>
<evidence type="ECO:0000256" key="1">
    <source>
        <dbReference type="SAM" id="MobiDB-lite"/>
    </source>
</evidence>
<feature type="compositionally biased region" description="Basic and acidic residues" evidence="1">
    <location>
        <begin position="74"/>
        <end position="89"/>
    </location>
</feature>
<feature type="compositionally biased region" description="Low complexity" evidence="1">
    <location>
        <begin position="148"/>
        <end position="189"/>
    </location>
</feature>
<sequence>MDPLNHTASHPTGKESLSRAATTQPPSSRWWRLRHRPRHQRSASHNPDADQKNGVLDHDGDSLGIHRGVNRTDLVAKPDDRGDSFERGLEPGSEPQESHDALQDLRHVSRPLATATDSYAASRRSSGTSMPKPSERRRRLSSRADTITAAATPLLASPTSSHASEASSSSNGSAATTSPASAPRRSSGGSLISWSRMLQTGPVSVSAPVSAPSSPPLPPIPSRRCSDVSGTDRPTAAMRAVTAMPSVATAAQPAAAASSATASTTTRRFVSPRPRLFRGLSVTRLRTTSASAVVTSASASPPSPATLGATRATATPPSTPHSFASTSSTSLTASSGILGLPSPLGRSHTDESLAPASALPPAAPGSPLPTPTPTLTPVSSSSRADGWPAAKPVARPSHRLRRLTSASSLFASRGGADSTGAASAEGAPPPPAGQQASRGMVASPRFAPARGTGGTTAPGGFRIPRLHALRQSEGLDPAPPPTVPTAPTSGTSTTGMAGMAAPAAEPASTAQASGLGGGGSLRSPSPARSSGFSWRPAAFTGKLTLPPRIGGSTSVASASRGSPSAGAPSGGSTPATSPHDVDSLAWASSPGALATPPLGTASASMPWAWGVSGPTSPAARSVHSMHSTRWDDPGPPVAARRLPIGSGTAGPTARGRRSPEPADDASLPVPLDEAILLDPYRRTMRRFLTCSDAMLRAAPAAPAAPTLLPPRPRRGSKTSRGKSQRTPAGVDAAVLVTPGTAPATAAAASGGSSGGWMAGASSPDGEGHGKMGVGRYFGRRLRRSSQSSSYRGKGRDGELELKLPRVSTPTLMSTTE</sequence>
<proteinExistence type="predicted"/>
<feature type="compositionally biased region" description="Low complexity" evidence="1">
    <location>
        <begin position="485"/>
        <end position="513"/>
    </location>
</feature>
<feature type="compositionally biased region" description="Low complexity" evidence="1">
    <location>
        <begin position="292"/>
        <end position="335"/>
    </location>
</feature>
<feature type="compositionally biased region" description="Low complexity" evidence="1">
    <location>
        <begin position="433"/>
        <end position="450"/>
    </location>
</feature>
<feature type="compositionally biased region" description="Polar residues" evidence="1">
    <location>
        <begin position="115"/>
        <end position="131"/>
    </location>
</feature>
<feature type="compositionally biased region" description="Polar residues" evidence="1">
    <location>
        <begin position="807"/>
        <end position="816"/>
    </location>
</feature>
<feature type="compositionally biased region" description="Pro residues" evidence="1">
    <location>
        <begin position="361"/>
        <end position="374"/>
    </location>
</feature>
<feature type="region of interest" description="Disordered" evidence="1">
    <location>
        <begin position="292"/>
        <end position="668"/>
    </location>
</feature>
<feature type="compositionally biased region" description="Basic and acidic residues" evidence="1">
    <location>
        <begin position="793"/>
        <end position="803"/>
    </location>
</feature>
<feature type="compositionally biased region" description="Basic residues" evidence="1">
    <location>
        <begin position="31"/>
        <end position="42"/>
    </location>
</feature>
<gene>
    <name evidence="2" type="ORF">CXG81DRAFT_20375</name>
</gene>
<reference evidence="3" key="1">
    <citation type="journal article" date="2018" name="Nat. Microbiol.">
        <title>Leveraging single-cell genomics to expand the fungal tree of life.</title>
        <authorList>
            <person name="Ahrendt S.R."/>
            <person name="Quandt C.A."/>
            <person name="Ciobanu D."/>
            <person name="Clum A."/>
            <person name="Salamov A."/>
            <person name="Andreopoulos B."/>
            <person name="Cheng J.F."/>
            <person name="Woyke T."/>
            <person name="Pelin A."/>
            <person name="Henrissat B."/>
            <person name="Reynolds N.K."/>
            <person name="Benny G.L."/>
            <person name="Smith M.E."/>
            <person name="James T.Y."/>
            <person name="Grigoriev I.V."/>
        </authorList>
    </citation>
    <scope>NUCLEOTIDE SEQUENCE [LARGE SCALE GENOMIC DNA]</scope>
    <source>
        <strain evidence="3">ATCC 52028</strain>
    </source>
</reference>
<feature type="region of interest" description="Disordered" evidence="1">
    <location>
        <begin position="1"/>
        <end position="101"/>
    </location>
</feature>